<dbReference type="InterPro" id="IPR029044">
    <property type="entry name" value="Nucleotide-diphossugar_trans"/>
</dbReference>
<dbReference type="GO" id="GO:0016757">
    <property type="term" value="F:glycosyltransferase activity"/>
    <property type="evidence" value="ECO:0007669"/>
    <property type="project" value="UniProtKB-KW"/>
</dbReference>
<evidence type="ECO:0000259" key="8">
    <source>
        <dbReference type="Pfam" id="PF00535"/>
    </source>
</evidence>
<keyword evidence="6 7" id="KW-0472">Membrane</keyword>
<organism evidence="9 10">
    <name type="scientific">Microvirga aerophila</name>
    <dbReference type="NCBI Taxonomy" id="670291"/>
    <lineage>
        <taxon>Bacteria</taxon>
        <taxon>Pseudomonadati</taxon>
        <taxon>Pseudomonadota</taxon>
        <taxon>Alphaproteobacteria</taxon>
        <taxon>Hyphomicrobiales</taxon>
        <taxon>Methylobacteriaceae</taxon>
        <taxon>Microvirga</taxon>
    </lineage>
</organism>
<feature type="transmembrane region" description="Helical" evidence="7">
    <location>
        <begin position="275"/>
        <end position="303"/>
    </location>
</feature>
<evidence type="ECO:0000256" key="5">
    <source>
        <dbReference type="ARBA" id="ARBA00022989"/>
    </source>
</evidence>
<accession>A0A512C3F7</accession>
<comment type="caution">
    <text evidence="9">The sequence shown here is derived from an EMBL/GenBank/DDBJ whole genome shotgun (WGS) entry which is preliminary data.</text>
</comment>
<dbReference type="SUPFAM" id="SSF53448">
    <property type="entry name" value="Nucleotide-diphospho-sugar transferases"/>
    <property type="match status" value="1"/>
</dbReference>
<proteinExistence type="predicted"/>
<reference evidence="9 10" key="1">
    <citation type="submission" date="2019-07" db="EMBL/GenBank/DDBJ databases">
        <title>Whole genome shotgun sequence of Microvirga aerophila NBRC 106136.</title>
        <authorList>
            <person name="Hosoyama A."/>
            <person name="Uohara A."/>
            <person name="Ohji S."/>
            <person name="Ichikawa N."/>
        </authorList>
    </citation>
    <scope>NUCLEOTIDE SEQUENCE [LARGE SCALE GENOMIC DNA]</scope>
    <source>
        <strain evidence="9 10">NBRC 106136</strain>
    </source>
</reference>
<dbReference type="PANTHER" id="PTHR48090:SF1">
    <property type="entry name" value="PROPHAGE BACTOPRENOL GLUCOSYL TRANSFERASE HOMOLOG"/>
    <property type="match status" value="1"/>
</dbReference>
<evidence type="ECO:0000256" key="3">
    <source>
        <dbReference type="ARBA" id="ARBA00022679"/>
    </source>
</evidence>
<feature type="domain" description="Glycosyltransferase 2-like" evidence="8">
    <location>
        <begin position="22"/>
        <end position="157"/>
    </location>
</feature>
<protein>
    <submittedName>
        <fullName evidence="9">Undecaprenyl-phosphate 4-deoxy-4-formamido-L-arabinose transferase</fullName>
    </submittedName>
</protein>
<dbReference type="AlphaFoldDB" id="A0A512C3F7"/>
<dbReference type="OrthoDB" id="9807795at2"/>
<evidence type="ECO:0000256" key="6">
    <source>
        <dbReference type="ARBA" id="ARBA00023136"/>
    </source>
</evidence>
<dbReference type="Pfam" id="PF00535">
    <property type="entry name" value="Glycos_transf_2"/>
    <property type="match status" value="1"/>
</dbReference>
<evidence type="ECO:0000256" key="2">
    <source>
        <dbReference type="ARBA" id="ARBA00022676"/>
    </source>
</evidence>
<dbReference type="InterPro" id="IPR050256">
    <property type="entry name" value="Glycosyltransferase_2"/>
</dbReference>
<dbReference type="GO" id="GO:0005886">
    <property type="term" value="C:plasma membrane"/>
    <property type="evidence" value="ECO:0007669"/>
    <property type="project" value="TreeGrafter"/>
</dbReference>
<keyword evidence="4 7" id="KW-0812">Transmembrane</keyword>
<dbReference type="PANTHER" id="PTHR48090">
    <property type="entry name" value="UNDECAPRENYL-PHOSPHATE 4-DEOXY-4-FORMAMIDO-L-ARABINOSE TRANSFERASE-RELATED"/>
    <property type="match status" value="1"/>
</dbReference>
<sequence>MDSVTTNPARGNEAEPAEIYLSFVSPVYGSPQSLPELRRRIHAVCEKYNWQHEIILIDDRCPRGSWQVVEKLAKAHPEVTGLRLSRNFGQHSAIQAGLAYTRGEWIVVLDCDLQDIPEETPKLITKALEGYKVVRARRTQRQDRFDRKLLSKAFYGVLSYLTSTKQNPEVANFGVYHRSVIDTITSWHEQMKFFPAIIQWVGYAATEVEVDHSERFAGSSSYSYRKLLRLGVDVIISFSDRPLRLIVALGMTISLLSIAVSVFVVFGGLSGQFTVAGWATTMLSVWFLGGVIISVLGLSALYVGRILAEVKDRPTYIIDEVVKQQSNAADANLDRLSGEKTRQKAWAFSR</sequence>
<feature type="transmembrane region" description="Helical" evidence="7">
    <location>
        <begin position="245"/>
        <end position="269"/>
    </location>
</feature>
<keyword evidence="3 9" id="KW-0808">Transferase</keyword>
<dbReference type="InterPro" id="IPR001173">
    <property type="entry name" value="Glyco_trans_2-like"/>
</dbReference>
<dbReference type="RefSeq" id="WP_114189369.1">
    <property type="nucleotide sequence ID" value="NZ_BJYU01000237.1"/>
</dbReference>
<evidence type="ECO:0000256" key="1">
    <source>
        <dbReference type="ARBA" id="ARBA00004141"/>
    </source>
</evidence>
<keyword evidence="2" id="KW-0328">Glycosyltransferase</keyword>
<dbReference type="CDD" id="cd04187">
    <property type="entry name" value="DPM1_like_bac"/>
    <property type="match status" value="1"/>
</dbReference>
<evidence type="ECO:0000256" key="4">
    <source>
        <dbReference type="ARBA" id="ARBA00022692"/>
    </source>
</evidence>
<dbReference type="Gene3D" id="3.90.550.10">
    <property type="entry name" value="Spore Coat Polysaccharide Biosynthesis Protein SpsA, Chain A"/>
    <property type="match status" value="1"/>
</dbReference>
<gene>
    <name evidence="9" type="primary">arnC</name>
    <name evidence="9" type="ORF">MAE02_64400</name>
</gene>
<evidence type="ECO:0000313" key="9">
    <source>
        <dbReference type="EMBL" id="GEO18744.1"/>
    </source>
</evidence>
<name>A0A512C3F7_9HYPH</name>
<evidence type="ECO:0000256" key="7">
    <source>
        <dbReference type="SAM" id="Phobius"/>
    </source>
</evidence>
<keyword evidence="10" id="KW-1185">Reference proteome</keyword>
<dbReference type="EMBL" id="BJYU01000237">
    <property type="protein sequence ID" value="GEO18744.1"/>
    <property type="molecule type" value="Genomic_DNA"/>
</dbReference>
<dbReference type="Proteomes" id="UP000321085">
    <property type="component" value="Unassembled WGS sequence"/>
</dbReference>
<comment type="subcellular location">
    <subcellularLocation>
        <location evidence="1">Membrane</location>
        <topology evidence="1">Multi-pass membrane protein</topology>
    </subcellularLocation>
</comment>
<keyword evidence="5 7" id="KW-1133">Transmembrane helix</keyword>
<evidence type="ECO:0000313" key="10">
    <source>
        <dbReference type="Proteomes" id="UP000321085"/>
    </source>
</evidence>